<feature type="compositionally biased region" description="Basic and acidic residues" evidence="1">
    <location>
        <begin position="272"/>
        <end position="281"/>
    </location>
</feature>
<evidence type="ECO:0000256" key="1">
    <source>
        <dbReference type="SAM" id="MobiDB-lite"/>
    </source>
</evidence>
<dbReference type="AlphaFoldDB" id="A0A7J6PP74"/>
<evidence type="ECO:0000313" key="3">
    <source>
        <dbReference type="Proteomes" id="UP000574390"/>
    </source>
</evidence>
<dbReference type="Gene3D" id="1.25.40.180">
    <property type="match status" value="1"/>
</dbReference>
<proteinExistence type="predicted"/>
<feature type="region of interest" description="Disordered" evidence="1">
    <location>
        <begin position="631"/>
        <end position="661"/>
    </location>
</feature>
<feature type="compositionally biased region" description="Acidic residues" evidence="1">
    <location>
        <begin position="644"/>
        <end position="661"/>
    </location>
</feature>
<organism evidence="2 3">
    <name type="scientific">Perkinsus olseni</name>
    <name type="common">Perkinsus atlanticus</name>
    <dbReference type="NCBI Taxonomy" id="32597"/>
    <lineage>
        <taxon>Eukaryota</taxon>
        <taxon>Sar</taxon>
        <taxon>Alveolata</taxon>
        <taxon>Perkinsozoa</taxon>
        <taxon>Perkinsea</taxon>
        <taxon>Perkinsida</taxon>
        <taxon>Perkinsidae</taxon>
        <taxon>Perkinsus</taxon>
    </lineage>
</organism>
<reference evidence="2 3" key="1">
    <citation type="submission" date="2020-04" db="EMBL/GenBank/DDBJ databases">
        <title>Perkinsus olseni comparative genomics.</title>
        <authorList>
            <person name="Bogema D.R."/>
        </authorList>
    </citation>
    <scope>NUCLEOTIDE SEQUENCE [LARGE SCALE GENOMIC DNA]</scope>
    <source>
        <strain evidence="2">ATCC PRA-205</strain>
    </source>
</reference>
<gene>
    <name evidence="2" type="ORF">FOZ62_015167</name>
</gene>
<feature type="region of interest" description="Disordered" evidence="1">
    <location>
        <begin position="1"/>
        <end position="436"/>
    </location>
</feature>
<dbReference type="EMBL" id="JABANM010035525">
    <property type="protein sequence ID" value="KAF4697875.1"/>
    <property type="molecule type" value="Genomic_DNA"/>
</dbReference>
<evidence type="ECO:0000313" key="2">
    <source>
        <dbReference type="EMBL" id="KAF4697875.1"/>
    </source>
</evidence>
<sequence>MPQKPKATKMSLFDFQGEPKEDLLPTRSIGLERQPMHRRRDDEPGRGDSEGTWRRGGDDGRSGSRERGDPDAGRGDLDDNWRGSARLRPSGSREGFGDRREGFGDRREGFGDRREGFGDRREGFGDRREGFGDRREGFDGRPDPADEDDDWRAGPRPNLDRAGPSRLSRADDSGLTPFRQQLRERAEAERLRRQGERSSEGDSQDDERGRRLEDAFNRPSSRGFASRGEPRSISREDSTRDLDRADTDDNWRASAAPAHTSSSAAPPWRRPGTAEEPRSSDAPKPWRRPGTAPAADWKTDLANRNRPAGSSATEEPRSRPWTSSSRADALRDDRIRRDDAFGSRRNDEPVRRGDSFRRDELPRRETSSWRAEALRRDEPSRRSDEPLRREEPTRSFAPWRRGADREEQPASRPESAAARREAAVEEKEAVKKTTEELKAMATTTDEWADEEDDEEKKTEPAFDTAKINKFLGAYQKHVDDASKKNEHLAAKMPKNLGVAEMQSSYLLDSIIKALVTKASTLTSLDECLELFHRHAPVINALIDSNRQTQGYCFQFLTSSQKTVEALKCPRLAKDCTLIEAVWYSLYDIDAVTAELITFWSDEYSGPEADTADRTKIVFQTQVLRDWLNTPDEGEATKDVSWDTVTEDDDDEWASSSSDDDEDIEALIPKRATDMHTQSERLSDFVITRLACVGFSTLCPLAVERLGNAILWSVMHNLSQSCQSDYLLILLVTT</sequence>
<feature type="compositionally biased region" description="Basic and acidic residues" evidence="1">
    <location>
        <begin position="39"/>
        <end position="81"/>
    </location>
</feature>
<accession>A0A7J6PP74</accession>
<comment type="caution">
    <text evidence="2">The sequence shown here is derived from an EMBL/GenBank/DDBJ whole genome shotgun (WGS) entry which is preliminary data.</text>
</comment>
<feature type="compositionally biased region" description="Basic and acidic residues" evidence="1">
    <location>
        <begin position="417"/>
        <end position="436"/>
    </location>
</feature>
<feature type="compositionally biased region" description="Basic and acidic residues" evidence="1">
    <location>
        <begin position="228"/>
        <end position="251"/>
    </location>
</feature>
<protein>
    <submittedName>
        <fullName evidence="2">Uncharacterized protein</fullName>
    </submittedName>
</protein>
<name>A0A7J6PP74_PEROL</name>
<dbReference type="Proteomes" id="UP000574390">
    <property type="component" value="Unassembled WGS sequence"/>
</dbReference>
<feature type="compositionally biased region" description="Low complexity" evidence="1">
    <location>
        <begin position="253"/>
        <end position="267"/>
    </location>
</feature>
<feature type="compositionally biased region" description="Basic and acidic residues" evidence="1">
    <location>
        <begin position="328"/>
        <end position="393"/>
    </location>
</feature>
<feature type="compositionally biased region" description="Basic and acidic residues" evidence="1">
    <location>
        <begin position="95"/>
        <end position="144"/>
    </location>
</feature>
<feature type="compositionally biased region" description="Basic and acidic residues" evidence="1">
    <location>
        <begin position="181"/>
        <end position="216"/>
    </location>
</feature>